<sequence length="107" mass="12025">MDSNQLVTILKALADPTRLKIVGLLSHRNCCICELVPIFGISQPAVSKHMSRLKSAGLVVETRRGQWVFYALNHERLEQVRFALGNLPDYSAEFERLAEQGLLVTCE</sequence>
<dbReference type="CDD" id="cd00090">
    <property type="entry name" value="HTH_ARSR"/>
    <property type="match status" value="1"/>
</dbReference>
<dbReference type="SMART" id="SM00418">
    <property type="entry name" value="HTH_ARSR"/>
    <property type="match status" value="1"/>
</dbReference>
<dbReference type="GO" id="GO:0003677">
    <property type="term" value="F:DNA binding"/>
    <property type="evidence" value="ECO:0007669"/>
    <property type="project" value="UniProtKB-KW"/>
</dbReference>
<dbReference type="PANTHER" id="PTHR33154">
    <property type="entry name" value="TRANSCRIPTIONAL REGULATOR, ARSR FAMILY"/>
    <property type="match status" value="1"/>
</dbReference>
<evidence type="ECO:0000256" key="1">
    <source>
        <dbReference type="ARBA" id="ARBA00023015"/>
    </source>
</evidence>
<dbReference type="InterPro" id="IPR036390">
    <property type="entry name" value="WH_DNA-bd_sf"/>
</dbReference>
<dbReference type="NCBIfam" id="NF033788">
    <property type="entry name" value="HTH_metalloreg"/>
    <property type="match status" value="1"/>
</dbReference>
<keyword evidence="3" id="KW-0804">Transcription</keyword>
<dbReference type="Gene3D" id="1.10.10.10">
    <property type="entry name" value="Winged helix-like DNA-binding domain superfamily/Winged helix DNA-binding domain"/>
    <property type="match status" value="1"/>
</dbReference>
<evidence type="ECO:0000313" key="5">
    <source>
        <dbReference type="EMBL" id="RNB73161.1"/>
    </source>
</evidence>
<dbReference type="PRINTS" id="PR00778">
    <property type="entry name" value="HTHARSR"/>
</dbReference>
<dbReference type="SUPFAM" id="SSF46785">
    <property type="entry name" value="Winged helix' DNA-binding domain"/>
    <property type="match status" value="1"/>
</dbReference>
<keyword evidence="2" id="KW-0238">DNA-binding</keyword>
<evidence type="ECO:0000256" key="3">
    <source>
        <dbReference type="ARBA" id="ARBA00023163"/>
    </source>
</evidence>
<dbReference type="Proteomes" id="UP000282028">
    <property type="component" value="Unassembled WGS sequence"/>
</dbReference>
<proteinExistence type="predicted"/>
<dbReference type="AlphaFoldDB" id="A0A3M8CCD5"/>
<dbReference type="RefSeq" id="WP_122909423.1">
    <property type="nucleotide sequence ID" value="NZ_CBCSBE010000027.1"/>
</dbReference>
<dbReference type="OrthoDB" id="9798835at2"/>
<keyword evidence="1" id="KW-0805">Transcription regulation</keyword>
<name>A0A3M8CCD5_9BACL</name>
<comment type="caution">
    <text evidence="5">The sequence shown here is derived from an EMBL/GenBank/DDBJ whole genome shotgun (WGS) entry which is preliminary data.</text>
</comment>
<evidence type="ECO:0000259" key="4">
    <source>
        <dbReference type="PROSITE" id="PS50987"/>
    </source>
</evidence>
<feature type="domain" description="HTH arsR-type" evidence="4">
    <location>
        <begin position="1"/>
        <end position="95"/>
    </location>
</feature>
<dbReference type="InterPro" id="IPR036388">
    <property type="entry name" value="WH-like_DNA-bd_sf"/>
</dbReference>
<dbReference type="InterPro" id="IPR051081">
    <property type="entry name" value="HTH_MetalResp_TranReg"/>
</dbReference>
<gene>
    <name evidence="5" type="ORF">EDM52_13050</name>
</gene>
<dbReference type="InterPro" id="IPR001845">
    <property type="entry name" value="HTH_ArsR_DNA-bd_dom"/>
</dbReference>
<keyword evidence="6" id="KW-1185">Reference proteome</keyword>
<dbReference type="InterPro" id="IPR011991">
    <property type="entry name" value="ArsR-like_HTH"/>
</dbReference>
<dbReference type="EMBL" id="RHHR01000020">
    <property type="protein sequence ID" value="RNB73161.1"/>
    <property type="molecule type" value="Genomic_DNA"/>
</dbReference>
<dbReference type="Pfam" id="PF01022">
    <property type="entry name" value="HTH_5"/>
    <property type="match status" value="1"/>
</dbReference>
<dbReference type="PROSITE" id="PS50987">
    <property type="entry name" value="HTH_ARSR_2"/>
    <property type="match status" value="1"/>
</dbReference>
<reference evidence="5 6" key="1">
    <citation type="submission" date="2018-10" db="EMBL/GenBank/DDBJ databases">
        <title>Phylogenomics of Brevibacillus.</title>
        <authorList>
            <person name="Dunlap C."/>
        </authorList>
    </citation>
    <scope>NUCLEOTIDE SEQUENCE [LARGE SCALE GENOMIC DNA]</scope>
    <source>
        <strain evidence="5 6">JCM 12215</strain>
    </source>
</reference>
<evidence type="ECO:0000313" key="6">
    <source>
        <dbReference type="Proteomes" id="UP000282028"/>
    </source>
</evidence>
<dbReference type="GO" id="GO:0003700">
    <property type="term" value="F:DNA-binding transcription factor activity"/>
    <property type="evidence" value="ECO:0007669"/>
    <property type="project" value="InterPro"/>
</dbReference>
<organism evidence="5 6">
    <name type="scientific">Brevibacillus invocatus</name>
    <dbReference type="NCBI Taxonomy" id="173959"/>
    <lineage>
        <taxon>Bacteria</taxon>
        <taxon>Bacillati</taxon>
        <taxon>Bacillota</taxon>
        <taxon>Bacilli</taxon>
        <taxon>Bacillales</taxon>
        <taxon>Paenibacillaceae</taxon>
        <taxon>Brevibacillus</taxon>
    </lineage>
</organism>
<protein>
    <submittedName>
        <fullName evidence="5">ArsR family transcriptional regulator</fullName>
    </submittedName>
</protein>
<evidence type="ECO:0000256" key="2">
    <source>
        <dbReference type="ARBA" id="ARBA00023125"/>
    </source>
</evidence>
<accession>A0A3M8CCD5</accession>
<dbReference type="PANTHER" id="PTHR33154:SF18">
    <property type="entry name" value="ARSENICAL RESISTANCE OPERON REPRESSOR"/>
    <property type="match status" value="1"/>
</dbReference>